<accession>A0AAV7WCM1</accession>
<dbReference type="EMBL" id="JANPWB010000002">
    <property type="protein sequence ID" value="KAJ1210492.1"/>
    <property type="molecule type" value="Genomic_DNA"/>
</dbReference>
<evidence type="ECO:0000313" key="2">
    <source>
        <dbReference type="Proteomes" id="UP001066276"/>
    </source>
</evidence>
<protein>
    <submittedName>
        <fullName evidence="1">Uncharacterized protein</fullName>
    </submittedName>
</protein>
<proteinExistence type="predicted"/>
<dbReference type="Proteomes" id="UP001066276">
    <property type="component" value="Chromosome 1_2"/>
</dbReference>
<evidence type="ECO:0000313" key="1">
    <source>
        <dbReference type="EMBL" id="KAJ1210492.1"/>
    </source>
</evidence>
<comment type="caution">
    <text evidence="1">The sequence shown here is derived from an EMBL/GenBank/DDBJ whole genome shotgun (WGS) entry which is preliminary data.</text>
</comment>
<keyword evidence="2" id="KW-1185">Reference proteome</keyword>
<sequence>MREDRGREKMKFHPVELKLSAALNQWCEETKKATDSEGLRGLANAVIGVKTEWEEQTGAPHRIDVDPQELTHAPA</sequence>
<name>A0AAV7WCM1_PLEWA</name>
<gene>
    <name evidence="1" type="ORF">NDU88_005856</name>
</gene>
<dbReference type="AlphaFoldDB" id="A0AAV7WCM1"/>
<organism evidence="1 2">
    <name type="scientific">Pleurodeles waltl</name>
    <name type="common">Iberian ribbed newt</name>
    <dbReference type="NCBI Taxonomy" id="8319"/>
    <lineage>
        <taxon>Eukaryota</taxon>
        <taxon>Metazoa</taxon>
        <taxon>Chordata</taxon>
        <taxon>Craniata</taxon>
        <taxon>Vertebrata</taxon>
        <taxon>Euteleostomi</taxon>
        <taxon>Amphibia</taxon>
        <taxon>Batrachia</taxon>
        <taxon>Caudata</taxon>
        <taxon>Salamandroidea</taxon>
        <taxon>Salamandridae</taxon>
        <taxon>Pleurodelinae</taxon>
        <taxon>Pleurodeles</taxon>
    </lineage>
</organism>
<reference evidence="1" key="1">
    <citation type="journal article" date="2022" name="bioRxiv">
        <title>Sequencing and chromosome-scale assembly of the giantPleurodeles waltlgenome.</title>
        <authorList>
            <person name="Brown T."/>
            <person name="Elewa A."/>
            <person name="Iarovenko S."/>
            <person name="Subramanian E."/>
            <person name="Araus A.J."/>
            <person name="Petzold A."/>
            <person name="Susuki M."/>
            <person name="Suzuki K.-i.T."/>
            <person name="Hayashi T."/>
            <person name="Toyoda A."/>
            <person name="Oliveira C."/>
            <person name="Osipova E."/>
            <person name="Leigh N.D."/>
            <person name="Simon A."/>
            <person name="Yun M.H."/>
        </authorList>
    </citation>
    <scope>NUCLEOTIDE SEQUENCE</scope>
    <source>
        <strain evidence="1">20211129_DDA</strain>
        <tissue evidence="1">Liver</tissue>
    </source>
</reference>